<keyword evidence="3" id="KW-1185">Reference proteome</keyword>
<gene>
    <name evidence="2" type="ORF">ELQ94_15510</name>
</gene>
<feature type="compositionally biased region" description="Basic and acidic residues" evidence="1">
    <location>
        <begin position="227"/>
        <end position="259"/>
    </location>
</feature>
<reference evidence="2 3" key="1">
    <citation type="submission" date="2018-12" db="EMBL/GenBank/DDBJ databases">
        <authorList>
            <person name="Li F."/>
        </authorList>
    </citation>
    <scope>NUCLEOTIDE SEQUENCE [LARGE SCALE GENOMIC DNA]</scope>
    <source>
        <strain evidence="2 3">EGI 6500705</strain>
    </source>
</reference>
<name>A0A433JNQ0_9MICO</name>
<feature type="region of interest" description="Disordered" evidence="1">
    <location>
        <begin position="171"/>
        <end position="259"/>
    </location>
</feature>
<feature type="compositionally biased region" description="Low complexity" evidence="1">
    <location>
        <begin position="209"/>
        <end position="226"/>
    </location>
</feature>
<dbReference type="AlphaFoldDB" id="A0A433JNQ0"/>
<dbReference type="EMBL" id="RZGZ01000005">
    <property type="protein sequence ID" value="RUQ97570.1"/>
    <property type="molecule type" value="Genomic_DNA"/>
</dbReference>
<dbReference type="OrthoDB" id="3541690at2"/>
<sequence>MDAPDLVAIADALFAGPFGDFTASRNARASEAKKAGNGDLAAAVRALPKPTAAAWILGRIVRNRPGVIDDLADVRHRIEAATAAGERDELRAASHDRQMLVVRLVEEARAAAADAGRPLSASVADEVSDGLLAALGDSPIADALASGRLVSVPRTGGMTPPEIRALVAIPPDGLAPEDADDPDFDVTGHEAADPAEAGADTRSRPRRVPSPAARAAAPSRTPGPAASDRRRLQRELAVAEKSVEAARTDRARRESDRDTLVERRAVAQAELEARREAVRAAQADLDAADEALAAMTADLRSRELEWKRAEATMKRARAAVEDDPTDPRA</sequence>
<dbReference type="Proteomes" id="UP000274909">
    <property type="component" value="Unassembled WGS sequence"/>
</dbReference>
<evidence type="ECO:0000313" key="2">
    <source>
        <dbReference type="EMBL" id="RUQ97570.1"/>
    </source>
</evidence>
<dbReference type="RefSeq" id="WP_127051280.1">
    <property type="nucleotide sequence ID" value="NZ_RZGZ01000005.1"/>
</dbReference>
<accession>A0A433JNQ0</accession>
<evidence type="ECO:0000256" key="1">
    <source>
        <dbReference type="SAM" id="MobiDB-lite"/>
    </source>
</evidence>
<protein>
    <submittedName>
        <fullName evidence="2">Uncharacterized protein</fullName>
    </submittedName>
</protein>
<evidence type="ECO:0000313" key="3">
    <source>
        <dbReference type="Proteomes" id="UP000274909"/>
    </source>
</evidence>
<feature type="compositionally biased region" description="Acidic residues" evidence="1">
    <location>
        <begin position="175"/>
        <end position="184"/>
    </location>
</feature>
<organism evidence="2 3">
    <name type="scientific">Labedella endophytica</name>
    <dbReference type="NCBI Taxonomy" id="1523160"/>
    <lineage>
        <taxon>Bacteria</taxon>
        <taxon>Bacillati</taxon>
        <taxon>Actinomycetota</taxon>
        <taxon>Actinomycetes</taxon>
        <taxon>Micrococcales</taxon>
        <taxon>Microbacteriaceae</taxon>
        <taxon>Labedella</taxon>
    </lineage>
</organism>
<comment type="caution">
    <text evidence="2">The sequence shown here is derived from an EMBL/GenBank/DDBJ whole genome shotgun (WGS) entry which is preliminary data.</text>
</comment>
<proteinExistence type="predicted"/>